<dbReference type="EMBL" id="LAZR01015776">
    <property type="protein sequence ID" value="KKM07419.1"/>
    <property type="molecule type" value="Genomic_DNA"/>
</dbReference>
<feature type="domain" description="Spondin" evidence="2">
    <location>
        <begin position="1"/>
        <end position="75"/>
    </location>
</feature>
<gene>
    <name evidence="3" type="ORF">LCGC14_1734090</name>
</gene>
<comment type="caution">
    <text evidence="3">The sequence shown here is derived from an EMBL/GenBank/DDBJ whole genome shotgun (WGS) entry which is preliminary data.</text>
</comment>
<protein>
    <recommendedName>
        <fullName evidence="2">Spondin domain-containing protein</fullName>
    </recommendedName>
</protein>
<proteinExistence type="predicted"/>
<evidence type="ECO:0000313" key="3">
    <source>
        <dbReference type="EMBL" id="KKM07419.1"/>
    </source>
</evidence>
<dbReference type="InterPro" id="IPR009465">
    <property type="entry name" value="Spondin_N"/>
</dbReference>
<evidence type="ECO:0000256" key="1">
    <source>
        <dbReference type="SAM" id="MobiDB-lite"/>
    </source>
</evidence>
<dbReference type="PROSITE" id="PS51020">
    <property type="entry name" value="SPONDIN"/>
    <property type="match status" value="1"/>
</dbReference>
<name>A0A0F9H8G5_9ZZZZ</name>
<feature type="region of interest" description="Disordered" evidence="1">
    <location>
        <begin position="233"/>
        <end position="268"/>
    </location>
</feature>
<evidence type="ECO:0000259" key="2">
    <source>
        <dbReference type="PROSITE" id="PS51020"/>
    </source>
</evidence>
<organism evidence="3">
    <name type="scientific">marine sediment metagenome</name>
    <dbReference type="NCBI Taxonomy" id="412755"/>
    <lineage>
        <taxon>unclassified sequences</taxon>
        <taxon>metagenomes</taxon>
        <taxon>ecological metagenomes</taxon>
    </lineage>
</organism>
<dbReference type="AlphaFoldDB" id="A0A0F9H8G5"/>
<reference evidence="3" key="1">
    <citation type="journal article" date="2015" name="Nature">
        <title>Complex archaea that bridge the gap between prokaryotes and eukaryotes.</title>
        <authorList>
            <person name="Spang A."/>
            <person name="Saw J.H."/>
            <person name="Jorgensen S.L."/>
            <person name="Zaremba-Niedzwiedzka K."/>
            <person name="Martijn J."/>
            <person name="Lind A.E."/>
            <person name="van Eijk R."/>
            <person name="Schleper C."/>
            <person name="Guy L."/>
            <person name="Ettema T.J."/>
        </authorList>
    </citation>
    <scope>NUCLEOTIDE SEQUENCE</scope>
</reference>
<sequence>MTEYRHTRDPDPAWQEELDQLTPRTGESHWLKIHWFAGWDYEPVQRWRIFEMHPNLHRVPQVIMDGLTGLSPRHPDNGKWVEPRFQVLEEEQDVRRWCSWSSVDLDQWTMFQETQCFAIPVWIIQGDKGGHRWRLSTTEIGVLEEGGIESPELPLPGDLPYADYDRRTFIQLAEFDKLRKWNQSTSWDDRGMTKTVAGLWVRGERVAAEQEYNKRLMKHLEGQIENAVEDMSRQGLPGFSDLPPGDRNYNRNEDAEDQAFVEETATSL</sequence>
<accession>A0A0F9H8G5</accession>